<keyword evidence="3" id="KW-1185">Reference proteome</keyword>
<feature type="region of interest" description="Disordered" evidence="1">
    <location>
        <begin position="92"/>
        <end position="129"/>
    </location>
</feature>
<organism evidence="2 3">
    <name type="scientific">Turnera subulata</name>
    <dbReference type="NCBI Taxonomy" id="218843"/>
    <lineage>
        <taxon>Eukaryota</taxon>
        <taxon>Viridiplantae</taxon>
        <taxon>Streptophyta</taxon>
        <taxon>Embryophyta</taxon>
        <taxon>Tracheophyta</taxon>
        <taxon>Spermatophyta</taxon>
        <taxon>Magnoliopsida</taxon>
        <taxon>eudicotyledons</taxon>
        <taxon>Gunneridae</taxon>
        <taxon>Pentapetalae</taxon>
        <taxon>rosids</taxon>
        <taxon>fabids</taxon>
        <taxon>Malpighiales</taxon>
        <taxon>Passifloraceae</taxon>
        <taxon>Turnera</taxon>
    </lineage>
</organism>
<dbReference type="OrthoDB" id="10632120at2759"/>
<dbReference type="EMBL" id="JAKUCV010007853">
    <property type="protein sequence ID" value="KAJ4821811.1"/>
    <property type="molecule type" value="Genomic_DNA"/>
</dbReference>
<evidence type="ECO:0000256" key="1">
    <source>
        <dbReference type="SAM" id="MobiDB-lite"/>
    </source>
</evidence>
<feature type="compositionally biased region" description="Basic residues" evidence="1">
    <location>
        <begin position="106"/>
        <end position="122"/>
    </location>
</feature>
<evidence type="ECO:0000313" key="2">
    <source>
        <dbReference type="EMBL" id="KAJ4821811.1"/>
    </source>
</evidence>
<protein>
    <submittedName>
        <fullName evidence="2">Uncharacterized protein</fullName>
    </submittedName>
</protein>
<comment type="caution">
    <text evidence="2">The sequence shown here is derived from an EMBL/GenBank/DDBJ whole genome shotgun (WGS) entry which is preliminary data.</text>
</comment>
<dbReference type="Proteomes" id="UP001141552">
    <property type="component" value="Unassembled WGS sequence"/>
</dbReference>
<gene>
    <name evidence="2" type="ORF">Tsubulata_034228</name>
</gene>
<accession>A0A9Q0F1G1</accession>
<reference evidence="2" key="2">
    <citation type="journal article" date="2023" name="Plants (Basel)">
        <title>Annotation of the Turnera subulata (Passifloraceae) Draft Genome Reveals the S-Locus Evolved after the Divergence of Turneroideae from Passifloroideae in a Stepwise Manner.</title>
        <authorList>
            <person name="Henning P.M."/>
            <person name="Roalson E.H."/>
            <person name="Mir W."/>
            <person name="McCubbin A.G."/>
            <person name="Shore J.S."/>
        </authorList>
    </citation>
    <scope>NUCLEOTIDE SEQUENCE</scope>
    <source>
        <strain evidence="2">F60SS</strain>
    </source>
</reference>
<proteinExistence type="predicted"/>
<dbReference type="AlphaFoldDB" id="A0A9Q0F1G1"/>
<evidence type="ECO:0000313" key="3">
    <source>
        <dbReference type="Proteomes" id="UP001141552"/>
    </source>
</evidence>
<sequence length="152" mass="17498">MPLRSGICPEIELTPEAHVAVSLEILEIHEPGRVFPGLVGSGNVADHFLEHGLLAGDRQWALVGEPVLLLGLYEELLEDGVVQVRRADHKPRAAVPHADRHVSRRDIRRRPARRCRRRRHPRLVPPPPQHLAEPHYDYQLWRENKKWTTTIE</sequence>
<name>A0A9Q0F1G1_9ROSI</name>
<reference evidence="2" key="1">
    <citation type="submission" date="2022-02" db="EMBL/GenBank/DDBJ databases">
        <authorList>
            <person name="Henning P.M."/>
            <person name="McCubbin A.G."/>
            <person name="Shore J.S."/>
        </authorList>
    </citation>
    <scope>NUCLEOTIDE SEQUENCE</scope>
    <source>
        <strain evidence="2">F60SS</strain>
        <tissue evidence="2">Leaves</tissue>
    </source>
</reference>